<dbReference type="PROSITE" id="PS50158">
    <property type="entry name" value="ZF_CCHC"/>
    <property type="match status" value="1"/>
</dbReference>
<dbReference type="Gene3D" id="4.10.60.10">
    <property type="entry name" value="Zinc finger, CCHC-type"/>
    <property type="match status" value="1"/>
</dbReference>
<dbReference type="Gene3D" id="1.20.58.390">
    <property type="entry name" value="Neurotransmitter-gated ion-channel transmembrane domain"/>
    <property type="match status" value="1"/>
</dbReference>
<dbReference type="GO" id="GO:0016020">
    <property type="term" value="C:membrane"/>
    <property type="evidence" value="ECO:0007669"/>
    <property type="project" value="InterPro"/>
</dbReference>
<keyword evidence="6" id="KW-1185">Reference proteome</keyword>
<dbReference type="InterPro" id="IPR001878">
    <property type="entry name" value="Znf_CCHC"/>
</dbReference>
<feature type="transmembrane region" description="Helical" evidence="3">
    <location>
        <begin position="293"/>
        <end position="316"/>
    </location>
</feature>
<accession>A0A8W8L0U3</accession>
<dbReference type="InterPro" id="IPR036719">
    <property type="entry name" value="Neuro-gated_channel_TM_sf"/>
</dbReference>
<dbReference type="EnsemblMetazoa" id="G25805.1">
    <property type="protein sequence ID" value="G25805.1:cds"/>
    <property type="gene ID" value="G25805"/>
</dbReference>
<dbReference type="SUPFAM" id="SSF90112">
    <property type="entry name" value="Neurotransmitter-gated ion-channel transmembrane pore"/>
    <property type="match status" value="1"/>
</dbReference>
<feature type="domain" description="CCHC-type" evidence="4">
    <location>
        <begin position="30"/>
        <end position="43"/>
    </location>
</feature>
<keyword evidence="1" id="KW-0862">Zinc</keyword>
<dbReference type="PANTHER" id="PTHR18945">
    <property type="entry name" value="NEUROTRANSMITTER GATED ION CHANNEL"/>
    <property type="match status" value="1"/>
</dbReference>
<keyword evidence="3" id="KW-0472">Membrane</keyword>
<dbReference type="InterPro" id="IPR036875">
    <property type="entry name" value="Znf_CCHC_sf"/>
</dbReference>
<dbReference type="AlphaFoldDB" id="A0A8W8L0U3"/>
<feature type="transmembrane region" description="Helical" evidence="3">
    <location>
        <begin position="457"/>
        <end position="482"/>
    </location>
</feature>
<proteinExistence type="predicted"/>
<reference evidence="5" key="1">
    <citation type="submission" date="2022-08" db="UniProtKB">
        <authorList>
            <consortium name="EnsemblMetazoa"/>
        </authorList>
    </citation>
    <scope>IDENTIFICATION</scope>
    <source>
        <strain evidence="5">05x7-T-G4-1.051#20</strain>
    </source>
</reference>
<dbReference type="CDD" id="cd19051">
    <property type="entry name" value="LGIC_TM_cation"/>
    <property type="match status" value="1"/>
</dbReference>
<evidence type="ECO:0000313" key="5">
    <source>
        <dbReference type="EnsemblMetazoa" id="G25805.1:cds"/>
    </source>
</evidence>
<name>A0A8W8L0U3_MAGGI</name>
<dbReference type="Proteomes" id="UP000005408">
    <property type="component" value="Unassembled WGS sequence"/>
</dbReference>
<protein>
    <recommendedName>
        <fullName evidence="4">CCHC-type domain-containing protein</fullName>
    </recommendedName>
</protein>
<dbReference type="GO" id="GO:0003676">
    <property type="term" value="F:nucleic acid binding"/>
    <property type="evidence" value="ECO:0007669"/>
    <property type="project" value="InterPro"/>
</dbReference>
<keyword evidence="3" id="KW-1133">Transmembrane helix</keyword>
<dbReference type="Pfam" id="PF02932">
    <property type="entry name" value="Neur_chan_memb"/>
    <property type="match status" value="1"/>
</dbReference>
<evidence type="ECO:0000313" key="6">
    <source>
        <dbReference type="Proteomes" id="UP000005408"/>
    </source>
</evidence>
<dbReference type="InterPro" id="IPR006029">
    <property type="entry name" value="Neurotrans-gated_channel_TM"/>
</dbReference>
<dbReference type="GO" id="GO:0008270">
    <property type="term" value="F:zinc ion binding"/>
    <property type="evidence" value="ECO:0007669"/>
    <property type="project" value="UniProtKB-KW"/>
</dbReference>
<keyword evidence="3" id="KW-0812">Transmembrane</keyword>
<feature type="coiled-coil region" evidence="2">
    <location>
        <begin position="120"/>
        <end position="172"/>
    </location>
</feature>
<dbReference type="GO" id="GO:0005216">
    <property type="term" value="F:monoatomic ion channel activity"/>
    <property type="evidence" value="ECO:0007669"/>
    <property type="project" value="InterPro"/>
</dbReference>
<dbReference type="InterPro" id="IPR006201">
    <property type="entry name" value="Neur_channel"/>
</dbReference>
<evidence type="ECO:0000259" key="4">
    <source>
        <dbReference type="PROSITE" id="PS50158"/>
    </source>
</evidence>
<dbReference type="InterPro" id="IPR038050">
    <property type="entry name" value="Neuro_actylchol_rec"/>
</dbReference>
<sequence>MDTYRFRPAWMSWTFPPNSKQHRPWFNNTCFRCRMPGHFARTCTFHRAEKSKSNQVRGKYRIQEYSQQKQHLKELPFYNVRNSALRNLMDYSAVLKHELAQTKQSLKDSQDNFLGMITQFNEMKKELNSTRLKMHATQENSREKIRQLQTKLDASKEINKMASEEIQALIQKNHHQLQISQDQEEDISDLNIRNSDLEYSLSEQQHIIDDLRGDIYRQDQTIQHQMEEIEDLHQTKFELEQVISQHRKEICDLRNQLYPNHSNGDAEKSKAITRGHQQVPTLSFDLTFRRRPIYQVLNIFLPTVMIGFLISGAFVLPPDSGERMGYSLTTLLAYAVYLTMAADSLPTVSLNVAYLSIYLNITVVSGGAVVVLSKIVLSCHHASEDDPIPTFLVKMYTGWAGQLAGMRKMQCFWNKNTKETNVVDVKEQTTESNNEDLETQKEMEINWPIITKFLDKLFFRFFLLITILQQIVFGIIFLYGYLCACNPDS</sequence>
<evidence type="ECO:0000256" key="3">
    <source>
        <dbReference type="SAM" id="Phobius"/>
    </source>
</evidence>
<feature type="transmembrane region" description="Helical" evidence="3">
    <location>
        <begin position="352"/>
        <end position="372"/>
    </location>
</feature>
<organism evidence="5 6">
    <name type="scientific">Magallana gigas</name>
    <name type="common">Pacific oyster</name>
    <name type="synonym">Crassostrea gigas</name>
    <dbReference type="NCBI Taxonomy" id="29159"/>
    <lineage>
        <taxon>Eukaryota</taxon>
        <taxon>Metazoa</taxon>
        <taxon>Spiralia</taxon>
        <taxon>Lophotrochozoa</taxon>
        <taxon>Mollusca</taxon>
        <taxon>Bivalvia</taxon>
        <taxon>Autobranchia</taxon>
        <taxon>Pteriomorphia</taxon>
        <taxon>Ostreida</taxon>
        <taxon>Ostreoidea</taxon>
        <taxon>Ostreidae</taxon>
        <taxon>Magallana</taxon>
    </lineage>
</organism>
<keyword evidence="1" id="KW-0863">Zinc-finger</keyword>
<dbReference type="SUPFAM" id="SSF57756">
    <property type="entry name" value="Retrovirus zinc finger-like domains"/>
    <property type="match status" value="1"/>
</dbReference>
<evidence type="ECO:0000256" key="1">
    <source>
        <dbReference type="PROSITE-ProRule" id="PRU00047"/>
    </source>
</evidence>
<keyword evidence="1" id="KW-0479">Metal-binding</keyword>
<dbReference type="GO" id="GO:0004888">
    <property type="term" value="F:transmembrane signaling receptor activity"/>
    <property type="evidence" value="ECO:0007669"/>
    <property type="project" value="InterPro"/>
</dbReference>
<evidence type="ECO:0000256" key="2">
    <source>
        <dbReference type="SAM" id="Coils"/>
    </source>
</evidence>
<keyword evidence="2" id="KW-0175">Coiled coil</keyword>